<reference evidence="1" key="1">
    <citation type="submission" date="2022-08" db="EMBL/GenBank/DDBJ databases">
        <title>Genome Sequence of Fusarium decemcellulare.</title>
        <authorList>
            <person name="Buettner E."/>
        </authorList>
    </citation>
    <scope>NUCLEOTIDE SEQUENCE</scope>
    <source>
        <strain evidence="1">Babe19</strain>
    </source>
</reference>
<evidence type="ECO:0000313" key="2">
    <source>
        <dbReference type="Proteomes" id="UP001148629"/>
    </source>
</evidence>
<sequence length="464" mass="52121">MSCICFPWLRVESRCGSRAQSDALTTRPAPVPVARSPLHQHQHLAYPSLAYSRLPPPQPLGVPIVGQGADSREPTFLRHLLSYQTSNDFETEAIFGAVDCVYVTNPQGENKRFSIVGLGSPVFFNLSPQGDAICISGPKTFELYRVSDLQWLGTWKVKASRKEFALSDSAVINDVELLDDATLLVEILDPESVEPAVMTLLLVIPRDWVSKPSPYGFDPFEIRKAWCVLVDKGPCRILYPKSQSTTSFVARFDMEQLSEYKVYHNDAFQGQDTMLTSIWPMHGTEPSSVFYWSDNCRHVGKGSLPVALHGAHWNDATQELTCVSFQPAGTFNDHEIQPKKVLRLDDAYEPLNQTNAPSNQIRERIRCKKVGLAIDSYKKSSHCFGSRTLFAIPRLNALWGRSVIDIWDLGNDTRRCVIADRKKNFWIGTGRLDGFSPNMEILKVCSETVGQEDKEPNVELWSIP</sequence>
<comment type="caution">
    <text evidence="1">The sequence shown here is derived from an EMBL/GenBank/DDBJ whole genome shotgun (WGS) entry which is preliminary data.</text>
</comment>
<keyword evidence="2" id="KW-1185">Reference proteome</keyword>
<name>A0ACC1RSZ9_9HYPO</name>
<dbReference type="EMBL" id="JANRMS010001853">
    <property type="protein sequence ID" value="KAJ3525766.1"/>
    <property type="molecule type" value="Genomic_DNA"/>
</dbReference>
<evidence type="ECO:0000313" key="1">
    <source>
        <dbReference type="EMBL" id="KAJ3525766.1"/>
    </source>
</evidence>
<proteinExistence type="predicted"/>
<organism evidence="1 2">
    <name type="scientific">Fusarium decemcellulare</name>
    <dbReference type="NCBI Taxonomy" id="57161"/>
    <lineage>
        <taxon>Eukaryota</taxon>
        <taxon>Fungi</taxon>
        <taxon>Dikarya</taxon>
        <taxon>Ascomycota</taxon>
        <taxon>Pezizomycotina</taxon>
        <taxon>Sordariomycetes</taxon>
        <taxon>Hypocreomycetidae</taxon>
        <taxon>Hypocreales</taxon>
        <taxon>Nectriaceae</taxon>
        <taxon>Fusarium</taxon>
        <taxon>Fusarium decemcellulare species complex</taxon>
    </lineage>
</organism>
<dbReference type="Proteomes" id="UP001148629">
    <property type="component" value="Unassembled WGS sequence"/>
</dbReference>
<accession>A0ACC1RSZ9</accession>
<gene>
    <name evidence="1" type="ORF">NM208_g11497</name>
</gene>
<protein>
    <submittedName>
        <fullName evidence="1">Uncharacterized protein</fullName>
    </submittedName>
</protein>